<feature type="transmembrane region" description="Helical" evidence="1">
    <location>
        <begin position="41"/>
        <end position="63"/>
    </location>
</feature>
<organism evidence="2 3">
    <name type="scientific">candidate division WWE3 bacterium</name>
    <dbReference type="NCBI Taxonomy" id="2053526"/>
    <lineage>
        <taxon>Bacteria</taxon>
        <taxon>Katanobacteria</taxon>
    </lineage>
</organism>
<protein>
    <recommendedName>
        <fullName evidence="4">Prepilin-type N-terminal cleavage/methylation domain-containing protein</fullName>
    </recommendedName>
</protein>
<dbReference type="Pfam" id="PF07963">
    <property type="entry name" value="N_methyl"/>
    <property type="match status" value="1"/>
</dbReference>
<reference evidence="2 3" key="1">
    <citation type="journal article" date="2018" name="Nat. Biotechnol.">
        <title>A standardized bacterial taxonomy based on genome phylogeny substantially revises the tree of life.</title>
        <authorList>
            <person name="Parks D.H."/>
            <person name="Chuvochina M."/>
            <person name="Waite D.W."/>
            <person name="Rinke C."/>
            <person name="Skarshewski A."/>
            <person name="Chaumeil P.A."/>
            <person name="Hugenholtz P."/>
        </authorList>
    </citation>
    <scope>NUCLEOTIDE SEQUENCE [LARGE SCALE GENOMIC DNA]</scope>
    <source>
        <strain evidence="2">UBA11701</strain>
    </source>
</reference>
<evidence type="ECO:0000256" key="1">
    <source>
        <dbReference type="SAM" id="Phobius"/>
    </source>
</evidence>
<proteinExistence type="predicted"/>
<dbReference type="SUPFAM" id="SSF54523">
    <property type="entry name" value="Pili subunits"/>
    <property type="match status" value="1"/>
</dbReference>
<evidence type="ECO:0008006" key="4">
    <source>
        <dbReference type="Google" id="ProtNLM"/>
    </source>
</evidence>
<keyword evidence="1" id="KW-1133">Transmembrane helix</keyword>
<dbReference type="InterPro" id="IPR045584">
    <property type="entry name" value="Pilin-like"/>
</dbReference>
<keyword evidence="1" id="KW-0812">Transmembrane</keyword>
<name>A0A3D0ZNU1_UNCKA</name>
<dbReference type="EMBL" id="DOZN01000006">
    <property type="protein sequence ID" value="HCC41955.1"/>
    <property type="molecule type" value="Genomic_DNA"/>
</dbReference>
<evidence type="ECO:0000313" key="3">
    <source>
        <dbReference type="Proteomes" id="UP000263336"/>
    </source>
</evidence>
<evidence type="ECO:0000313" key="2">
    <source>
        <dbReference type="EMBL" id="HCC41955.1"/>
    </source>
</evidence>
<dbReference type="AlphaFoldDB" id="A0A3D0ZNU1"/>
<keyword evidence="1" id="KW-0472">Membrane</keyword>
<dbReference type="Gene3D" id="3.30.700.10">
    <property type="entry name" value="Glycoprotein, Type 4 Pilin"/>
    <property type="match status" value="1"/>
</dbReference>
<dbReference type="NCBIfam" id="TIGR02532">
    <property type="entry name" value="IV_pilin_GFxxxE"/>
    <property type="match status" value="1"/>
</dbReference>
<dbReference type="Proteomes" id="UP000263336">
    <property type="component" value="Unassembled WGS sequence"/>
</dbReference>
<sequence length="197" mass="21525">MECWRSEQRNICVYRFNELAAKMKKERLFEKENKGFTLVELLVVIALLGISIGVTNDILVSLVRSYNKTQIKNEVEQQANFVGLKIERELRSAAGTTSSGYTNNLVISNEAGGSVTYKLNGNKLQVENPTGSTAVDLTSSTGISGVTVSCGFSGNTCFWIVGTSPQTVKMHIKFQPVSGNSSEYSEIINAVTIRATQ</sequence>
<comment type="caution">
    <text evidence="2">The sequence shown here is derived from an EMBL/GenBank/DDBJ whole genome shotgun (WGS) entry which is preliminary data.</text>
</comment>
<accession>A0A3D0ZNU1</accession>
<gene>
    <name evidence="2" type="ORF">DEP93_00585</name>
</gene>
<dbReference type="InterPro" id="IPR012902">
    <property type="entry name" value="N_methyl_site"/>
</dbReference>